<accession>A0ABR3P7A6</accession>
<comment type="caution">
    <text evidence="10">The sequence shown here is derived from an EMBL/GenBank/DDBJ whole genome shotgun (WGS) entry which is preliminary data.</text>
</comment>
<dbReference type="SUPFAM" id="SSF47384">
    <property type="entry name" value="Homodimeric domain of signal transducing histidine kinase"/>
    <property type="match status" value="1"/>
</dbReference>
<sequence>MVASETEDVILDLISADDRPTFILETPMSPSDNHEDPQIIYRNTALVSFLETPRTSPLSFETWSNSLARASLRQPIAATAGEARHAGVFGDREWSSKSLKCGWTIVYCRKHNWNTSAHQSKAEQSTSAYYTGTIEYEDAAAETDIPLSQLHIDWLKYPLLSSDPWISYLRGFNWSSTKLGPTNEWSSTLCSYVITIMACHEPRYIFWGDDLIMLYNEAAVPILGPIHPGSLGKPLADIWGKTLHDQHQRTIRHGIQQGKAFPIKAAELIVERNGFYDELYSDIQYTPIPSEDGRWSGSLLEYHDVTPRIYQENRKKVAAAISNCTARMQSLAGFWVESTKVLEAESKDVSYAVIYSVNSRTSAESPPYQFEASYGTDSSLFKDEPPLSLANAFSTNQGSLHLLQKSTQTLPPELTMTTAHGTVSSAYIMPVTSGIGAELAYVILGMNPRRAAEESHLFVTHLRDLFERSCAIIDLPEARKRLEEANLALLDQLRITKVKAEKNEEAFKRMGRQAPAGMFIFAADGRPLYANEAYLNLFDLSNSKFYDDAQTDFVWGAALYEEDHQSAKDLMIKVFRDKQTGSFEYRLRSGSQTIPRWMEGTIFPETDDAGNVVSFQGWVADISHRKFAEHVREERLQEALDHKRAAEKFLDMISHEIRNPLSSILLLAEDILMSLPQDKNVVLPPENTDSIIDAAKTISLCAVHQKSIVDEVLTISKLDSNLLVLSLEKARALSIVESGLKMLSADLSAANIEKSVNVLPSYEGLGLDDILLDVHRMTQVFINLLNNAIKFTRDSEKRRITVTIGGSTERPAAGSSPVTFIPCRMKQSGSLISRVKQSAAVEAGREIYIHFSVEDTGCGLTGSEMSHLFHRFSQASPKTYKQYGGSGLGLFISRELVELHGGQVGVRSSPGVGSNFMFYIQAYRAKSASALETVVRASDVKAVSEANTPLKKGSLSLSNGKESSLKDMHVLLVEDNPVNQKVIAKQLRRAGCKTVKVAEHGVEALDFLSKSSLYKDPGVDQIPLSVILLDVEMPVMDGLTCIRRIRELEGSGDIIQHVPVIAITANARQQQIDDALQAGMDSVETKPFNIPDLVSRMEALVAKWQPS</sequence>
<dbReference type="PANTHER" id="PTHR43047">
    <property type="entry name" value="TWO-COMPONENT HISTIDINE PROTEIN KINASE"/>
    <property type="match status" value="1"/>
</dbReference>
<dbReference type="EC" id="2.7.13.3" evidence="2"/>
<feature type="modified residue" description="4-aspartylphosphate" evidence="6">
    <location>
        <position position="1030"/>
    </location>
</feature>
<dbReference type="SUPFAM" id="SSF55874">
    <property type="entry name" value="ATPase domain of HSP90 chaperone/DNA topoisomerase II/histidine kinase"/>
    <property type="match status" value="1"/>
</dbReference>
<keyword evidence="11" id="KW-1185">Reference proteome</keyword>
<dbReference type="Gene3D" id="3.40.50.2300">
    <property type="match status" value="1"/>
</dbReference>
<dbReference type="Gene3D" id="3.30.450.20">
    <property type="entry name" value="PAS domain"/>
    <property type="match status" value="2"/>
</dbReference>
<dbReference type="Pfam" id="PF02518">
    <property type="entry name" value="HATPase_c"/>
    <property type="match status" value="1"/>
</dbReference>
<feature type="domain" description="PAC" evidence="9">
    <location>
        <begin position="581"/>
        <end position="634"/>
    </location>
</feature>
<dbReference type="InterPro" id="IPR003661">
    <property type="entry name" value="HisK_dim/P_dom"/>
</dbReference>
<evidence type="ECO:0000313" key="11">
    <source>
        <dbReference type="Proteomes" id="UP001562354"/>
    </source>
</evidence>
<feature type="domain" description="Response regulatory" evidence="8">
    <location>
        <begin position="969"/>
        <end position="1101"/>
    </location>
</feature>
<dbReference type="GeneID" id="95976205"/>
<dbReference type="InterPro" id="IPR004358">
    <property type="entry name" value="Sig_transdc_His_kin-like_C"/>
</dbReference>
<evidence type="ECO:0000256" key="4">
    <source>
        <dbReference type="ARBA" id="ARBA00022679"/>
    </source>
</evidence>
<dbReference type="SMART" id="SM00388">
    <property type="entry name" value="HisKA"/>
    <property type="match status" value="1"/>
</dbReference>
<dbReference type="PRINTS" id="PR00344">
    <property type="entry name" value="BCTRLSENSOR"/>
</dbReference>
<dbReference type="Proteomes" id="UP001562354">
    <property type="component" value="Unassembled WGS sequence"/>
</dbReference>
<dbReference type="RefSeq" id="XP_069198334.1">
    <property type="nucleotide sequence ID" value="XM_069347732.1"/>
</dbReference>
<evidence type="ECO:0000256" key="2">
    <source>
        <dbReference type="ARBA" id="ARBA00012438"/>
    </source>
</evidence>
<evidence type="ECO:0000313" key="10">
    <source>
        <dbReference type="EMBL" id="KAL1302058.1"/>
    </source>
</evidence>
<keyword evidence="4" id="KW-0808">Transferase</keyword>
<dbReference type="InterPro" id="IPR058846">
    <property type="entry name" value="PAS-like"/>
</dbReference>
<dbReference type="PANTHER" id="PTHR43047:SF72">
    <property type="entry name" value="OSMOSENSING HISTIDINE PROTEIN KINASE SLN1"/>
    <property type="match status" value="1"/>
</dbReference>
<dbReference type="InterPro" id="IPR000014">
    <property type="entry name" value="PAS"/>
</dbReference>
<dbReference type="SUPFAM" id="SSF52172">
    <property type="entry name" value="CheY-like"/>
    <property type="match status" value="1"/>
</dbReference>
<dbReference type="PROSITE" id="PS50113">
    <property type="entry name" value="PAC"/>
    <property type="match status" value="1"/>
</dbReference>
<evidence type="ECO:0000259" key="8">
    <source>
        <dbReference type="PROSITE" id="PS50110"/>
    </source>
</evidence>
<protein>
    <recommendedName>
        <fullName evidence="2">histidine kinase</fullName>
        <ecNumber evidence="2">2.7.13.3</ecNumber>
    </recommendedName>
</protein>
<proteinExistence type="predicted"/>
<organism evidence="10 11">
    <name type="scientific">Neodothiora populina</name>
    <dbReference type="NCBI Taxonomy" id="2781224"/>
    <lineage>
        <taxon>Eukaryota</taxon>
        <taxon>Fungi</taxon>
        <taxon>Dikarya</taxon>
        <taxon>Ascomycota</taxon>
        <taxon>Pezizomycotina</taxon>
        <taxon>Dothideomycetes</taxon>
        <taxon>Dothideomycetidae</taxon>
        <taxon>Dothideales</taxon>
        <taxon>Dothioraceae</taxon>
        <taxon>Neodothiora</taxon>
    </lineage>
</organism>
<dbReference type="PROSITE" id="PS50110">
    <property type="entry name" value="RESPONSE_REGULATORY"/>
    <property type="match status" value="1"/>
</dbReference>
<dbReference type="InterPro" id="IPR005467">
    <property type="entry name" value="His_kinase_dom"/>
</dbReference>
<evidence type="ECO:0000256" key="1">
    <source>
        <dbReference type="ARBA" id="ARBA00000085"/>
    </source>
</evidence>
<dbReference type="Pfam" id="PF00512">
    <property type="entry name" value="HisKA"/>
    <property type="match status" value="1"/>
</dbReference>
<gene>
    <name evidence="10" type="ORF">AAFC00_002503</name>
</gene>
<name>A0ABR3P7A6_9PEZI</name>
<dbReference type="InterPro" id="IPR003594">
    <property type="entry name" value="HATPase_dom"/>
</dbReference>
<evidence type="ECO:0000259" key="7">
    <source>
        <dbReference type="PROSITE" id="PS50109"/>
    </source>
</evidence>
<dbReference type="InterPro" id="IPR000700">
    <property type="entry name" value="PAS-assoc_C"/>
</dbReference>
<dbReference type="CDD" id="cd00082">
    <property type="entry name" value="HisKA"/>
    <property type="match status" value="1"/>
</dbReference>
<evidence type="ECO:0000256" key="3">
    <source>
        <dbReference type="ARBA" id="ARBA00022553"/>
    </source>
</evidence>
<dbReference type="Pfam" id="PF13426">
    <property type="entry name" value="PAS_9"/>
    <property type="match status" value="1"/>
</dbReference>
<dbReference type="EMBL" id="JBFMKM010000012">
    <property type="protein sequence ID" value="KAL1302058.1"/>
    <property type="molecule type" value="Genomic_DNA"/>
</dbReference>
<dbReference type="CDD" id="cd16922">
    <property type="entry name" value="HATPase_EvgS-ArcB-TorS-like"/>
    <property type="match status" value="1"/>
</dbReference>
<dbReference type="InterPro" id="IPR036890">
    <property type="entry name" value="HATPase_C_sf"/>
</dbReference>
<dbReference type="InterPro" id="IPR035965">
    <property type="entry name" value="PAS-like_dom_sf"/>
</dbReference>
<reference evidence="10 11" key="1">
    <citation type="submission" date="2024-07" db="EMBL/GenBank/DDBJ databases">
        <title>Draft sequence of the Neodothiora populina.</title>
        <authorList>
            <person name="Drown D.D."/>
            <person name="Schuette U.S."/>
            <person name="Buechlein A.B."/>
            <person name="Rusch D.R."/>
            <person name="Winton L.W."/>
            <person name="Adams G.A."/>
        </authorList>
    </citation>
    <scope>NUCLEOTIDE SEQUENCE [LARGE SCALE GENOMIC DNA]</scope>
    <source>
        <strain evidence="10 11">CPC 39397</strain>
    </source>
</reference>
<keyword evidence="3 6" id="KW-0597">Phosphoprotein</keyword>
<dbReference type="InterPro" id="IPR036097">
    <property type="entry name" value="HisK_dim/P_sf"/>
</dbReference>
<dbReference type="CDD" id="cd00130">
    <property type="entry name" value="PAS"/>
    <property type="match status" value="1"/>
</dbReference>
<evidence type="ECO:0000256" key="5">
    <source>
        <dbReference type="ARBA" id="ARBA00022777"/>
    </source>
</evidence>
<dbReference type="PROSITE" id="PS50109">
    <property type="entry name" value="HIS_KIN"/>
    <property type="match status" value="1"/>
</dbReference>
<dbReference type="SUPFAM" id="SSF55785">
    <property type="entry name" value="PYP-like sensor domain (PAS domain)"/>
    <property type="match status" value="1"/>
</dbReference>
<dbReference type="Pfam" id="PF00072">
    <property type="entry name" value="Response_reg"/>
    <property type="match status" value="1"/>
</dbReference>
<dbReference type="SMART" id="SM00448">
    <property type="entry name" value="REC"/>
    <property type="match status" value="1"/>
</dbReference>
<evidence type="ECO:0000256" key="6">
    <source>
        <dbReference type="PROSITE-ProRule" id="PRU00169"/>
    </source>
</evidence>
<dbReference type="SMART" id="SM00387">
    <property type="entry name" value="HATPase_c"/>
    <property type="match status" value="1"/>
</dbReference>
<keyword evidence="5" id="KW-0418">Kinase</keyword>
<feature type="domain" description="Histidine kinase" evidence="7">
    <location>
        <begin position="652"/>
        <end position="924"/>
    </location>
</feature>
<dbReference type="CDD" id="cd17546">
    <property type="entry name" value="REC_hyHK_CKI1_RcsC-like"/>
    <property type="match status" value="1"/>
</dbReference>
<dbReference type="NCBIfam" id="TIGR00229">
    <property type="entry name" value="sensory_box"/>
    <property type="match status" value="1"/>
</dbReference>
<dbReference type="InterPro" id="IPR001789">
    <property type="entry name" value="Sig_transdc_resp-reg_receiver"/>
</dbReference>
<dbReference type="Gene3D" id="1.10.287.130">
    <property type="match status" value="1"/>
</dbReference>
<dbReference type="Pfam" id="PF26131">
    <property type="entry name" value="PAS-like"/>
    <property type="match status" value="1"/>
</dbReference>
<dbReference type="InterPro" id="IPR011006">
    <property type="entry name" value="CheY-like_superfamily"/>
</dbReference>
<evidence type="ECO:0000259" key="9">
    <source>
        <dbReference type="PROSITE" id="PS50113"/>
    </source>
</evidence>
<dbReference type="Gene3D" id="3.30.565.10">
    <property type="entry name" value="Histidine kinase-like ATPase, C-terminal domain"/>
    <property type="match status" value="1"/>
</dbReference>
<comment type="catalytic activity">
    <reaction evidence="1">
        <text>ATP + protein L-histidine = ADP + protein N-phospho-L-histidine.</text>
        <dbReference type="EC" id="2.7.13.3"/>
    </reaction>
</comment>